<dbReference type="Gene3D" id="3.40.960.10">
    <property type="entry name" value="VSR Endonuclease"/>
    <property type="match status" value="1"/>
</dbReference>
<sequence length="312" mass="34943">MLGDRFRVADALRAGAGTNRLRKPDLDRPFHGVRALRERASTVVDFDAFGQPRGELERRHLRRAFDYSVCMTEHEFFCHTTAAVIWGLPLPPELLRAPGLDVAVLAPRRLPRGVGIRGHQAVPKLTRRASEPRSGLSVTSPATTWAMLARTLRDPRDLVAVGDAVVREWRVAEPLATRADLEAALAAGRRIGIGRLREALPYVRTGSASRPETRTRLELIDAGLPEPSLNFDIYVDDVRLACVDLAYPALKIAIEYEGEHHLLSPAQWARDIERYDRLRAAGWCVIRVTKIELFSHPDRLVRRVAVAIASRR</sequence>
<organism evidence="1 2">
    <name type="scientific">Microbacterium terricola</name>
    <dbReference type="NCBI Taxonomy" id="344163"/>
    <lineage>
        <taxon>Bacteria</taxon>
        <taxon>Bacillati</taxon>
        <taxon>Actinomycetota</taxon>
        <taxon>Actinomycetes</taxon>
        <taxon>Micrococcales</taxon>
        <taxon>Microbacteriaceae</taxon>
        <taxon>Microbacterium</taxon>
    </lineage>
</organism>
<gene>
    <name evidence="1" type="ORF">Microterr_18090</name>
</gene>
<evidence type="ECO:0000313" key="2">
    <source>
        <dbReference type="Proteomes" id="UP001317779"/>
    </source>
</evidence>
<reference evidence="1 2" key="1">
    <citation type="submission" date="2022-12" db="EMBL/GenBank/DDBJ databases">
        <title>Microbacterium terricola strain KV-448 chromosome, complete genome.</title>
        <authorList>
            <person name="Oshima T."/>
            <person name="Moriya T."/>
            <person name="Bessho Y."/>
        </authorList>
    </citation>
    <scope>NUCLEOTIDE SEQUENCE [LARGE SCALE GENOMIC DNA]</scope>
    <source>
        <strain evidence="1 2">KV-448</strain>
    </source>
</reference>
<evidence type="ECO:0008006" key="3">
    <source>
        <dbReference type="Google" id="ProtNLM"/>
    </source>
</evidence>
<proteinExistence type="predicted"/>
<evidence type="ECO:0000313" key="1">
    <source>
        <dbReference type="EMBL" id="BDV31149.1"/>
    </source>
</evidence>
<dbReference type="EMBL" id="AP027141">
    <property type="protein sequence ID" value="BDV31149.1"/>
    <property type="molecule type" value="Genomic_DNA"/>
</dbReference>
<keyword evidence="2" id="KW-1185">Reference proteome</keyword>
<dbReference type="SUPFAM" id="SSF52980">
    <property type="entry name" value="Restriction endonuclease-like"/>
    <property type="match status" value="1"/>
</dbReference>
<name>A0ABM8DZX3_9MICO</name>
<protein>
    <recommendedName>
        <fullName evidence="3">DUF559 domain-containing protein</fullName>
    </recommendedName>
</protein>
<dbReference type="InterPro" id="IPR011335">
    <property type="entry name" value="Restrct_endonuc-II-like"/>
</dbReference>
<accession>A0ABM8DZX3</accession>
<dbReference type="Proteomes" id="UP001317779">
    <property type="component" value="Chromosome"/>
</dbReference>